<protein>
    <submittedName>
        <fullName evidence="1">Uncharacterized protein</fullName>
    </submittedName>
</protein>
<organism evidence="1 2">
    <name type="scientific">Salinimicrobium catena</name>
    <dbReference type="NCBI Taxonomy" id="390640"/>
    <lineage>
        <taxon>Bacteria</taxon>
        <taxon>Pseudomonadati</taxon>
        <taxon>Bacteroidota</taxon>
        <taxon>Flavobacteriia</taxon>
        <taxon>Flavobacteriales</taxon>
        <taxon>Flavobacteriaceae</taxon>
        <taxon>Salinimicrobium</taxon>
    </lineage>
</organism>
<gene>
    <name evidence="1" type="ORF">SAMN04488034_10919</name>
</gene>
<dbReference type="AlphaFoldDB" id="A0A1H5P7H3"/>
<evidence type="ECO:0000313" key="2">
    <source>
        <dbReference type="Proteomes" id="UP000199448"/>
    </source>
</evidence>
<reference evidence="1 2" key="1">
    <citation type="submission" date="2016-10" db="EMBL/GenBank/DDBJ databases">
        <authorList>
            <person name="de Groot N.N."/>
        </authorList>
    </citation>
    <scope>NUCLEOTIDE SEQUENCE [LARGE SCALE GENOMIC DNA]</scope>
    <source>
        <strain evidence="1 2">DSM 23553</strain>
    </source>
</reference>
<dbReference type="Proteomes" id="UP000199448">
    <property type="component" value="Unassembled WGS sequence"/>
</dbReference>
<dbReference type="RefSeq" id="WP_143019327.1">
    <property type="nucleotide sequence ID" value="NZ_FNGG01000009.1"/>
</dbReference>
<proteinExistence type="predicted"/>
<evidence type="ECO:0000313" key="1">
    <source>
        <dbReference type="EMBL" id="SEF08991.1"/>
    </source>
</evidence>
<dbReference type="OrthoDB" id="1439066at2"/>
<sequence length="119" mass="14182">MIPFFFLSTLTWGQETYTSPLTQYWPTLFTTEFKEVNRKIFFDPNSITIISETAEGKEIEIFHIQEVKIIEDTFTYFCLTKNKRKVTIAVPQQERVEIIDLYRLSLESGEEVQFRFHVD</sequence>
<accession>A0A1H5P7H3</accession>
<keyword evidence="2" id="KW-1185">Reference proteome</keyword>
<dbReference type="STRING" id="390640.SAMN04488034_10919"/>
<name>A0A1H5P7H3_9FLAO</name>
<dbReference type="EMBL" id="FNUG01000009">
    <property type="protein sequence ID" value="SEF08991.1"/>
    <property type="molecule type" value="Genomic_DNA"/>
</dbReference>